<name>A0A0F8WKS9_9ZZZZ</name>
<dbReference type="EMBL" id="LAZR01064559">
    <property type="protein sequence ID" value="KKK57293.1"/>
    <property type="molecule type" value="Genomic_DNA"/>
</dbReference>
<gene>
    <name evidence="1" type="ORF">LCGC14_3055910</name>
</gene>
<dbReference type="AlphaFoldDB" id="A0A0F8WKS9"/>
<organism evidence="1">
    <name type="scientific">marine sediment metagenome</name>
    <dbReference type="NCBI Taxonomy" id="412755"/>
    <lineage>
        <taxon>unclassified sequences</taxon>
        <taxon>metagenomes</taxon>
        <taxon>ecological metagenomes</taxon>
    </lineage>
</organism>
<proteinExistence type="predicted"/>
<reference evidence="1" key="1">
    <citation type="journal article" date="2015" name="Nature">
        <title>Complex archaea that bridge the gap between prokaryotes and eukaryotes.</title>
        <authorList>
            <person name="Spang A."/>
            <person name="Saw J.H."/>
            <person name="Jorgensen S.L."/>
            <person name="Zaremba-Niedzwiedzka K."/>
            <person name="Martijn J."/>
            <person name="Lind A.E."/>
            <person name="van Eijk R."/>
            <person name="Schleper C."/>
            <person name="Guy L."/>
            <person name="Ettema T.J."/>
        </authorList>
    </citation>
    <scope>NUCLEOTIDE SEQUENCE</scope>
</reference>
<accession>A0A0F8WKS9</accession>
<evidence type="ECO:0000313" key="1">
    <source>
        <dbReference type="EMBL" id="KKK57293.1"/>
    </source>
</evidence>
<comment type="caution">
    <text evidence="1">The sequence shown here is derived from an EMBL/GenBank/DDBJ whole genome shotgun (WGS) entry which is preliminary data.</text>
</comment>
<protein>
    <submittedName>
        <fullName evidence="1">Uncharacterized protein</fullName>
    </submittedName>
</protein>
<sequence length="95" mass="10891">MDAAQDFLAKMEASKIVSAEELEVVRKGQEDFVYFLENVFPFSFEGQLFLRADDTHEPFSLGEFHRQLASTIQEELTSGGRSRFSFMAPRLHLKS</sequence>
<feature type="non-terminal residue" evidence="1">
    <location>
        <position position="95"/>
    </location>
</feature>